<feature type="transmembrane region" description="Helical" evidence="12">
    <location>
        <begin position="91"/>
        <end position="112"/>
    </location>
</feature>
<dbReference type="PANTHER" id="PTHR30009:SF12">
    <property type="entry name" value="PHOSPHOTRANSFERASE IIC COMPONENT GLVC"/>
    <property type="match status" value="1"/>
</dbReference>
<evidence type="ECO:0000256" key="8">
    <source>
        <dbReference type="ARBA" id="ARBA00022777"/>
    </source>
</evidence>
<feature type="transmembrane region" description="Helical" evidence="12">
    <location>
        <begin position="12"/>
        <end position="38"/>
    </location>
</feature>
<evidence type="ECO:0000256" key="12">
    <source>
        <dbReference type="SAM" id="Phobius"/>
    </source>
</evidence>
<evidence type="ECO:0000256" key="5">
    <source>
        <dbReference type="ARBA" id="ARBA00022679"/>
    </source>
</evidence>
<keyword evidence="10 12" id="KW-0472">Membrane</keyword>
<protein>
    <submittedName>
        <fullName evidence="15">Alpha-glucoside-specific PTS transporter subunit IIBC</fullName>
        <ecNumber evidence="15">2.7.1.-</ecNumber>
    </submittedName>
</protein>
<keyword evidence="8" id="KW-0418">Kinase</keyword>
<keyword evidence="3" id="KW-1003">Cell membrane</keyword>
<proteinExistence type="predicted"/>
<dbReference type="InterPro" id="IPR013013">
    <property type="entry name" value="PTS_EIIC_1"/>
</dbReference>
<feature type="transmembrane region" description="Helical" evidence="12">
    <location>
        <begin position="58"/>
        <end position="79"/>
    </location>
</feature>
<dbReference type="PANTHER" id="PTHR30009">
    <property type="entry name" value="CYTOCHROME C-TYPE SYNTHESIS PROTEIN AND PTS TRANSMEMBRANE COMPONENT"/>
    <property type="match status" value="1"/>
</dbReference>
<dbReference type="GO" id="GO:0005886">
    <property type="term" value="C:plasma membrane"/>
    <property type="evidence" value="ECO:0007669"/>
    <property type="project" value="UniProtKB-SubCell"/>
</dbReference>
<dbReference type="GO" id="GO:0008982">
    <property type="term" value="F:protein-N(PI)-phosphohistidine-sugar phosphotransferase activity"/>
    <property type="evidence" value="ECO:0007669"/>
    <property type="project" value="InterPro"/>
</dbReference>
<evidence type="ECO:0000256" key="7">
    <source>
        <dbReference type="ARBA" id="ARBA00022692"/>
    </source>
</evidence>
<dbReference type="CDD" id="cd00212">
    <property type="entry name" value="PTS_IIB_glc"/>
    <property type="match status" value="1"/>
</dbReference>
<dbReference type="InterPro" id="IPR003352">
    <property type="entry name" value="PTS_EIIC"/>
</dbReference>
<dbReference type="PROSITE" id="PS51103">
    <property type="entry name" value="PTS_EIIC_TYPE_1"/>
    <property type="match status" value="1"/>
</dbReference>
<evidence type="ECO:0000256" key="9">
    <source>
        <dbReference type="ARBA" id="ARBA00022989"/>
    </source>
</evidence>
<gene>
    <name evidence="15" type="ORF">H9808_08385</name>
</gene>
<feature type="domain" description="PTS EIIC type-1" evidence="14">
    <location>
        <begin position="1"/>
        <end position="418"/>
    </location>
</feature>
<dbReference type="SUPFAM" id="SSF55604">
    <property type="entry name" value="Glucose permease domain IIB"/>
    <property type="match status" value="1"/>
</dbReference>
<evidence type="ECO:0000259" key="13">
    <source>
        <dbReference type="PROSITE" id="PS51098"/>
    </source>
</evidence>
<dbReference type="Pfam" id="PF02378">
    <property type="entry name" value="PTS_EIIC"/>
    <property type="match status" value="1"/>
</dbReference>
<feature type="domain" description="PTS EIIB type-1" evidence="13">
    <location>
        <begin position="451"/>
        <end position="528"/>
    </location>
</feature>
<dbReference type="Gene3D" id="3.30.1360.60">
    <property type="entry name" value="Glucose permease domain IIB"/>
    <property type="match status" value="1"/>
</dbReference>
<dbReference type="GO" id="GO:0016301">
    <property type="term" value="F:kinase activity"/>
    <property type="evidence" value="ECO:0007669"/>
    <property type="project" value="UniProtKB-KW"/>
</dbReference>
<dbReference type="InterPro" id="IPR001996">
    <property type="entry name" value="PTS_IIB_1"/>
</dbReference>
<dbReference type="PROSITE" id="PS51098">
    <property type="entry name" value="PTS_EIIB_TYPE_1"/>
    <property type="match status" value="1"/>
</dbReference>
<evidence type="ECO:0000256" key="4">
    <source>
        <dbReference type="ARBA" id="ARBA00022597"/>
    </source>
</evidence>
<keyword evidence="4" id="KW-0762">Sugar transport</keyword>
<dbReference type="NCBIfam" id="TIGR00826">
    <property type="entry name" value="EIIB_glc"/>
    <property type="match status" value="1"/>
</dbReference>
<dbReference type="EC" id="2.7.1.-" evidence="15"/>
<keyword evidence="2" id="KW-0813">Transport</keyword>
<dbReference type="PROSITE" id="PS01035">
    <property type="entry name" value="PTS_EIIB_TYPE_1_CYS"/>
    <property type="match status" value="1"/>
</dbReference>
<feature type="transmembrane region" description="Helical" evidence="12">
    <location>
        <begin position="351"/>
        <end position="371"/>
    </location>
</feature>
<name>A0A9D2G3V9_9LACT</name>
<feature type="transmembrane region" description="Helical" evidence="12">
    <location>
        <begin position="383"/>
        <end position="406"/>
    </location>
</feature>
<dbReference type="InterPro" id="IPR010975">
    <property type="entry name" value="PTS_IIBC_a_glc"/>
</dbReference>
<evidence type="ECO:0000256" key="6">
    <source>
        <dbReference type="ARBA" id="ARBA00022683"/>
    </source>
</evidence>
<feature type="transmembrane region" description="Helical" evidence="12">
    <location>
        <begin position="132"/>
        <end position="152"/>
    </location>
</feature>
<feature type="transmembrane region" description="Helical" evidence="12">
    <location>
        <begin position="164"/>
        <end position="193"/>
    </location>
</feature>
<evidence type="ECO:0000256" key="2">
    <source>
        <dbReference type="ARBA" id="ARBA00022448"/>
    </source>
</evidence>
<keyword evidence="6" id="KW-0598">Phosphotransferase system</keyword>
<evidence type="ECO:0000313" key="16">
    <source>
        <dbReference type="Proteomes" id="UP000824106"/>
    </source>
</evidence>
<dbReference type="GO" id="GO:0090563">
    <property type="term" value="F:protein-phosphocysteine-sugar phosphotransferase activity"/>
    <property type="evidence" value="ECO:0007669"/>
    <property type="project" value="TreeGrafter"/>
</dbReference>
<reference evidence="15" key="2">
    <citation type="submission" date="2021-04" db="EMBL/GenBank/DDBJ databases">
        <authorList>
            <person name="Gilroy R."/>
        </authorList>
    </citation>
    <scope>NUCLEOTIDE SEQUENCE</scope>
    <source>
        <strain evidence="15">CHK169-4300</strain>
    </source>
</reference>
<organism evidence="15 16">
    <name type="scientific">Candidatus Atopostipes pullistercoris</name>
    <dbReference type="NCBI Taxonomy" id="2838467"/>
    <lineage>
        <taxon>Bacteria</taxon>
        <taxon>Bacillati</taxon>
        <taxon>Bacillota</taxon>
        <taxon>Bacilli</taxon>
        <taxon>Lactobacillales</taxon>
        <taxon>Carnobacteriaceae</taxon>
        <taxon>Atopostipes</taxon>
    </lineage>
</organism>
<dbReference type="Pfam" id="PF00367">
    <property type="entry name" value="PTS_EIIB"/>
    <property type="match status" value="1"/>
</dbReference>
<dbReference type="InterPro" id="IPR036878">
    <property type="entry name" value="Glu_permease_IIB"/>
</dbReference>
<dbReference type="InterPro" id="IPR018113">
    <property type="entry name" value="PTrfase_EIIB_Cys"/>
</dbReference>
<reference evidence="15" key="1">
    <citation type="journal article" date="2021" name="PeerJ">
        <title>Extensive microbial diversity within the chicken gut microbiome revealed by metagenomics and culture.</title>
        <authorList>
            <person name="Gilroy R."/>
            <person name="Ravi A."/>
            <person name="Getino M."/>
            <person name="Pursley I."/>
            <person name="Horton D.L."/>
            <person name="Alikhan N.F."/>
            <person name="Baker D."/>
            <person name="Gharbi K."/>
            <person name="Hall N."/>
            <person name="Watson M."/>
            <person name="Adriaenssens E.M."/>
            <person name="Foster-Nyarko E."/>
            <person name="Jarju S."/>
            <person name="Secka A."/>
            <person name="Antonio M."/>
            <person name="Oren A."/>
            <person name="Chaudhuri R.R."/>
            <person name="La Ragione R."/>
            <person name="Hildebrand F."/>
            <person name="Pallen M.J."/>
        </authorList>
    </citation>
    <scope>NUCLEOTIDE SEQUENCE</scope>
    <source>
        <strain evidence="15">CHK169-4300</strain>
    </source>
</reference>
<dbReference type="GO" id="GO:0009401">
    <property type="term" value="P:phosphoenolpyruvate-dependent sugar phosphotransferase system"/>
    <property type="evidence" value="ECO:0007669"/>
    <property type="project" value="UniProtKB-KW"/>
</dbReference>
<sequence length="528" mass="58328">MMQKFQRLGSAMFVPVLFFAFSGTIIGLATLFTDPLIVGGLATEGTVWMNMWYILDQGAWTIFNQMPLLFAMGIPVTLANKARGRAVMETIVIFLTYNYFINAMLTVAPNFFGVDITQDVGGTSGLAFVSGIKTLDMNILGAIIVSAIAVWLHNRYFDTELPEFLGIFQGSAFIVILGFVVMLPTAFLTTWIWPVIQELFSSLQTFMGTSGKVGVWLYIFLEKILLPTGLHHFIYGPFQYGDAVISGGTYASWLEGIQAFSQSTEPLIELFPEGGFAMQGNSNIFGLPAAALAMYVTAKKENKRQVAGLLIPATLTAIIAGITEPLEFTYIFVSPFLFAVKAFIDATMATTMYAFGVTGAFGGGLLEFLSLNWIPLFNTHGGIYIRQIIIGIVFFFIYFIVFKFLIQKFDIKTPGRGEQELRLFMKEDVKEKRKIKNGIPSSEETATNNKEALAKQYLEFLGGEDNIDNLTNCATRLRVNVKDPDIVASDAEFRQLGATGVVRNNNALQVIVGTSVQNLRENIDEVLS</sequence>
<feature type="transmembrane region" description="Helical" evidence="12">
    <location>
        <begin position="328"/>
        <end position="344"/>
    </location>
</feature>
<evidence type="ECO:0000259" key="14">
    <source>
        <dbReference type="PROSITE" id="PS51103"/>
    </source>
</evidence>
<dbReference type="Proteomes" id="UP000824106">
    <property type="component" value="Unassembled WGS sequence"/>
</dbReference>
<evidence type="ECO:0000256" key="1">
    <source>
        <dbReference type="ARBA" id="ARBA00004651"/>
    </source>
</evidence>
<feature type="active site" description="Phosphocysteine intermediate; for EIIB activity" evidence="11">
    <location>
        <position position="473"/>
    </location>
</feature>
<dbReference type="NCBIfam" id="TIGR02005">
    <property type="entry name" value="PTS-IIBC-alpha"/>
    <property type="match status" value="1"/>
</dbReference>
<dbReference type="InterPro" id="IPR050429">
    <property type="entry name" value="PTS_Glucose_EIICBA"/>
</dbReference>
<keyword evidence="9 12" id="KW-1133">Transmembrane helix</keyword>
<evidence type="ECO:0000313" key="15">
    <source>
        <dbReference type="EMBL" id="HIZ71761.1"/>
    </source>
</evidence>
<feature type="transmembrane region" description="Helical" evidence="12">
    <location>
        <begin position="306"/>
        <end position="322"/>
    </location>
</feature>
<comment type="caution">
    <text evidence="15">The sequence shown here is derived from an EMBL/GenBank/DDBJ whole genome shotgun (WGS) entry which is preliminary data.</text>
</comment>
<dbReference type="EMBL" id="DXAZ01000140">
    <property type="protein sequence ID" value="HIZ71761.1"/>
    <property type="molecule type" value="Genomic_DNA"/>
</dbReference>
<keyword evidence="5 15" id="KW-0808">Transferase</keyword>
<evidence type="ECO:0000256" key="10">
    <source>
        <dbReference type="ARBA" id="ARBA00023136"/>
    </source>
</evidence>
<accession>A0A9D2G3V9</accession>
<keyword evidence="7 12" id="KW-0812">Transmembrane</keyword>
<comment type="subcellular location">
    <subcellularLocation>
        <location evidence="1">Cell membrane</location>
        <topology evidence="1">Multi-pass membrane protein</topology>
    </subcellularLocation>
</comment>
<evidence type="ECO:0000256" key="3">
    <source>
        <dbReference type="ARBA" id="ARBA00022475"/>
    </source>
</evidence>
<evidence type="ECO:0000256" key="11">
    <source>
        <dbReference type="PROSITE-ProRule" id="PRU00421"/>
    </source>
</evidence>
<dbReference type="AlphaFoldDB" id="A0A9D2G3V9"/>